<dbReference type="InterPro" id="IPR000742">
    <property type="entry name" value="EGF"/>
</dbReference>
<comment type="caution">
    <text evidence="6">The sequence shown here is derived from an EMBL/GenBank/DDBJ whole genome shotgun (WGS) entry which is preliminary data.</text>
</comment>
<proteinExistence type="predicted"/>
<organism evidence="6 7">
    <name type="scientific">Xenoophorus captivus</name>
    <dbReference type="NCBI Taxonomy" id="1517983"/>
    <lineage>
        <taxon>Eukaryota</taxon>
        <taxon>Metazoa</taxon>
        <taxon>Chordata</taxon>
        <taxon>Craniata</taxon>
        <taxon>Vertebrata</taxon>
        <taxon>Euteleostomi</taxon>
        <taxon>Actinopterygii</taxon>
        <taxon>Neopterygii</taxon>
        <taxon>Teleostei</taxon>
        <taxon>Neoteleostei</taxon>
        <taxon>Acanthomorphata</taxon>
        <taxon>Ovalentaria</taxon>
        <taxon>Atherinomorphae</taxon>
        <taxon>Cyprinodontiformes</taxon>
        <taxon>Goodeidae</taxon>
        <taxon>Xenoophorus</taxon>
    </lineage>
</organism>
<dbReference type="EMBL" id="JAHRIN010034094">
    <property type="protein sequence ID" value="MEQ2202981.1"/>
    <property type="molecule type" value="Genomic_DNA"/>
</dbReference>
<dbReference type="SUPFAM" id="SSF82153">
    <property type="entry name" value="FAS1 domain"/>
    <property type="match status" value="1"/>
</dbReference>
<evidence type="ECO:0000259" key="5">
    <source>
        <dbReference type="PROSITE" id="PS01186"/>
    </source>
</evidence>
<reference evidence="6 7" key="1">
    <citation type="submission" date="2021-06" db="EMBL/GenBank/DDBJ databases">
        <authorList>
            <person name="Palmer J.M."/>
        </authorList>
    </citation>
    <scope>NUCLEOTIDE SEQUENCE [LARGE SCALE GENOMIC DNA]</scope>
    <source>
        <strain evidence="6 7">XC_2019</strain>
        <tissue evidence="6">Muscle</tissue>
    </source>
</reference>
<dbReference type="InterPro" id="IPR056806">
    <property type="entry name" value="EGF_STAB1-2"/>
</dbReference>
<evidence type="ECO:0000256" key="2">
    <source>
        <dbReference type="ARBA" id="ARBA00023136"/>
    </source>
</evidence>
<protein>
    <recommendedName>
        <fullName evidence="5">EGF-like domain-containing protein</fullName>
    </recommendedName>
</protein>
<dbReference type="Gene3D" id="2.30.180.10">
    <property type="entry name" value="FAS1 domain"/>
    <property type="match status" value="1"/>
</dbReference>
<evidence type="ECO:0000256" key="1">
    <source>
        <dbReference type="ARBA" id="ARBA00004370"/>
    </source>
</evidence>
<name>A0ABV0R4E8_9TELE</name>
<sequence length="523" mass="56808">CTCLQGYIGNGKLCFGNIMERLRELNTQPGKEWSGQLSYALSLFGSLSWPLQNLGPYTGLWSCWDGGQTDLDQGCPAVTLITWLNQPETSFLFCSRTVRSESVSMAAERKKTDLASVMDLPGPVTVFTPTAAAFDAMKEGHLQFLRSPEVLIINVTENGQILVNGAAVLEAAVEARNGRLYVMDGVLTPPSIKPLLPHRCDITENRTVKVRSCCKGFYGPDCTPCPGGFQTPCSGHGQCDNRPGSDGRCKQGSCLQGFTSQFCERRTSVCGGLAQFCHAHADCDFSDGSPRGGCSVNTDDKNKPVVPQIRSETEPSLCAQSDCACKTGYKGNGHMCEAVNQCVTAIGGCHFRVRINHLQSDLRTAGSSRRLINAAHHKIIKQCNEMCSGWCSRPQASCLLLSSQWTCFCDDGYVGNGHLCYGTIEQVPGEVDGVWQPHLKFMTNSFIFPKFRKKLFSPHQYSRSSSSSSLWDFSPTTNMASADSTIWLPGCWLSSHVERVCTTGAQDTTMEGSNVENDGGGPG</sequence>
<dbReference type="Proteomes" id="UP001434883">
    <property type="component" value="Unassembled WGS sequence"/>
</dbReference>
<keyword evidence="2" id="KW-0472">Membrane</keyword>
<dbReference type="PROSITE" id="PS01186">
    <property type="entry name" value="EGF_2"/>
    <property type="match status" value="1"/>
</dbReference>
<comment type="subcellular location">
    <subcellularLocation>
        <location evidence="1">Membrane</location>
    </subcellularLocation>
</comment>
<evidence type="ECO:0000313" key="6">
    <source>
        <dbReference type="EMBL" id="MEQ2202981.1"/>
    </source>
</evidence>
<evidence type="ECO:0000256" key="3">
    <source>
        <dbReference type="ARBA" id="ARBA00023157"/>
    </source>
</evidence>
<dbReference type="PANTHER" id="PTHR24038">
    <property type="entry name" value="STABILIN"/>
    <property type="match status" value="1"/>
</dbReference>
<keyword evidence="3" id="KW-1015">Disulfide bond</keyword>
<dbReference type="Pfam" id="PF24887">
    <property type="entry name" value="EGF_STAB1-2"/>
    <property type="match status" value="1"/>
</dbReference>
<feature type="non-terminal residue" evidence="6">
    <location>
        <position position="1"/>
    </location>
</feature>
<evidence type="ECO:0000313" key="7">
    <source>
        <dbReference type="Proteomes" id="UP001434883"/>
    </source>
</evidence>
<dbReference type="InterPro" id="IPR036378">
    <property type="entry name" value="FAS1_dom_sf"/>
</dbReference>
<evidence type="ECO:0000256" key="4">
    <source>
        <dbReference type="ARBA" id="ARBA00023180"/>
    </source>
</evidence>
<accession>A0ABV0R4E8</accession>
<dbReference type="Gene3D" id="2.10.25.10">
    <property type="entry name" value="Laminin"/>
    <property type="match status" value="1"/>
</dbReference>
<gene>
    <name evidence="6" type="ORF">XENOCAPTIV_021999</name>
</gene>
<feature type="domain" description="EGF-like" evidence="5">
    <location>
        <begin position="1"/>
        <end position="14"/>
    </location>
</feature>
<keyword evidence="7" id="KW-1185">Reference proteome</keyword>
<dbReference type="PANTHER" id="PTHR24038:SF0">
    <property type="entry name" value="STABILIN-2"/>
    <property type="match status" value="1"/>
</dbReference>
<keyword evidence="4" id="KW-0325">Glycoprotein</keyword>